<dbReference type="EMBL" id="CAJNOQ010008964">
    <property type="protein sequence ID" value="CAF1211632.1"/>
    <property type="molecule type" value="Genomic_DNA"/>
</dbReference>
<evidence type="ECO:0000313" key="3">
    <source>
        <dbReference type="Proteomes" id="UP000663829"/>
    </source>
</evidence>
<dbReference type="InterPro" id="IPR027417">
    <property type="entry name" value="P-loop_NTPase"/>
</dbReference>
<evidence type="ECO:0000313" key="2">
    <source>
        <dbReference type="EMBL" id="CAF3975648.1"/>
    </source>
</evidence>
<evidence type="ECO:0000313" key="1">
    <source>
        <dbReference type="EMBL" id="CAF1211632.1"/>
    </source>
</evidence>
<evidence type="ECO:0008006" key="4">
    <source>
        <dbReference type="Google" id="ProtNLM"/>
    </source>
</evidence>
<proteinExistence type="predicted"/>
<dbReference type="PANTHER" id="PTHR19871">
    <property type="entry name" value="BETA TRANSDUCIN-RELATED PROTEIN"/>
    <property type="match status" value="1"/>
</dbReference>
<dbReference type="Gene3D" id="3.40.50.300">
    <property type="entry name" value="P-loop containing nucleotide triphosphate hydrolases"/>
    <property type="match status" value="1"/>
</dbReference>
<keyword evidence="3" id="KW-1185">Reference proteome</keyword>
<dbReference type="Proteomes" id="UP000663829">
    <property type="component" value="Unassembled WGS sequence"/>
</dbReference>
<comment type="caution">
    <text evidence="1">The sequence shown here is derived from an EMBL/GenBank/DDBJ whole genome shotgun (WGS) entry which is preliminary data.</text>
</comment>
<organism evidence="1 3">
    <name type="scientific">Didymodactylos carnosus</name>
    <dbReference type="NCBI Taxonomy" id="1234261"/>
    <lineage>
        <taxon>Eukaryota</taxon>
        <taxon>Metazoa</taxon>
        <taxon>Spiralia</taxon>
        <taxon>Gnathifera</taxon>
        <taxon>Rotifera</taxon>
        <taxon>Eurotatoria</taxon>
        <taxon>Bdelloidea</taxon>
        <taxon>Philodinida</taxon>
        <taxon>Philodinidae</taxon>
        <taxon>Didymodactylos</taxon>
    </lineage>
</organism>
<dbReference type="InterPro" id="IPR052752">
    <property type="entry name" value="NACHT-WD_repeat"/>
</dbReference>
<dbReference type="SUPFAM" id="SSF52540">
    <property type="entry name" value="P-loop containing nucleoside triphosphate hydrolases"/>
    <property type="match status" value="1"/>
</dbReference>
<sequence length="1282" mass="151230">TTDERNILIESVYSKLKDYCLKTYDVQFQYSDMRWGVQDIASNDHSTTDVCLKEVDRCCQLSLATNCVILISHRYGSRFIPSTISQKVFDELKNSVHDRTQSTIQLDTWYKLDKNPLEPIYILQPIDKILDNNQAGNWNAMQNEMLVLLRQLADTCFLEQKINQNERDDFFISVTAKEIYRAMENNRLTNQTNRMLCFIREISDIDTHMSEKDLSKYMDSDKEVEQLLNTLKLEIQNTLEPSNVKIHRVEWSNLKSKENYLQQFADDFYLSVKNQIDQCMQQQQIEVQKTLNDSLYVEVLEHALQYRTLVSRFYERNDILEKIKCFVQSSQELRPCVIYGDSGCGKSSIMAEVANKISNWYFNPLSVSIIIRFLGSTPFSSDICKPLLNIAQQIVKIYNICTFDIQDGDSNFLKTQLKRLMNLIPKDQNLVLLLDSIDQLQIDDYYCTWLPLCFPSNVKCIVSTIPKITNDDKDFDILNELKTLLNTDEFNDTRLFIEITKFDKNTASSTFNSWLNKGKRTLTSIQHQWIKNKIEKLWPLTPLVLSLIYDQTLHWHSYDQTIDKEFTAIKQTRDAIKYLYDQLGKKHGDVLFSRSMRYIQLFGGVSENELEDVLSLDDDVLKSVFQHYLPPINVFRLPASVHQRLWPFILFFRQLILETEEKAILERNRIELYADIWNNKLRPYEITSKLVEKYRLQSNVLQTNRVLTKQQPLIIDQKRKVSNKRKMSQLAQNIARYDFSHPYTVFHYTFMHSYINFYKLRSLIINFYMGALHPSSELHILLKLYEMLYDIFDQYSNNYGIEISSRLLPLINNIVHFPYLSKLVQQCDEYSLKTCALIIPYHQYIRTPWNSYIYHIKQHSSIHQLYLEWRLFVLLNNTLTIIKPRSHLMDHPFELNLPSMNTNTSFRVDHPYVCVYSTSSLIIFNYEKLVTCFQMKNTTINDWLNVDLFANGLIIICMKFSNYIEIWNFKSDQKLVYKYEFINEIIDFQICNMSFSHKYTILKVILNSGHTKYSALLTDMNEIRLIHICEIRPTSFHHSTLLNPCTDIYRNIDRKQLTVYQLPYITEQFVRDKCELKSHHSTVSVYEFSAHTMEPIVLDMHLIVSRFFHLSHSLQKSLFAFSTMSNLYILHSCDCENKDSYRIDENYLPITYDYVQIPGNYKLVQTKYANNFKEDNYLLCVSERTIFIYEWNCNNQYVHSYRLLSQFTVDSIVSITNAVFTIDPLDGITVFCSFDNGELCKYNATMMAFPITINPTVAKVDEPIAYLYLVDNYAITLNKNRM</sequence>
<reference evidence="1" key="1">
    <citation type="submission" date="2021-02" db="EMBL/GenBank/DDBJ databases">
        <authorList>
            <person name="Nowell W R."/>
        </authorList>
    </citation>
    <scope>NUCLEOTIDE SEQUENCE</scope>
</reference>
<dbReference type="OrthoDB" id="10046690at2759"/>
<dbReference type="PANTHER" id="PTHR19871:SF14">
    <property type="entry name" value="DUF4062 DOMAIN-CONTAINING PROTEIN"/>
    <property type="match status" value="1"/>
</dbReference>
<protein>
    <recommendedName>
        <fullName evidence="4">NACHT domain-containing protein</fullName>
    </recommendedName>
</protein>
<dbReference type="Proteomes" id="UP000681722">
    <property type="component" value="Unassembled WGS sequence"/>
</dbReference>
<dbReference type="EMBL" id="CAJOBC010008967">
    <property type="protein sequence ID" value="CAF3975648.1"/>
    <property type="molecule type" value="Genomic_DNA"/>
</dbReference>
<gene>
    <name evidence="1" type="ORF">GPM918_LOCUS24240</name>
    <name evidence="2" type="ORF">SRO942_LOCUS24241</name>
</gene>
<feature type="non-terminal residue" evidence="1">
    <location>
        <position position="1"/>
    </location>
</feature>
<name>A0A814XAU5_9BILA</name>
<accession>A0A814XAU5</accession>